<dbReference type="OrthoDB" id="4174227at2759"/>
<proteinExistence type="predicted"/>
<evidence type="ECO:0000313" key="1">
    <source>
        <dbReference type="EMBL" id="KZZ95148.1"/>
    </source>
</evidence>
<reference evidence="1 2" key="1">
    <citation type="journal article" date="2016" name="Genome Biol. Evol.">
        <title>Divergent and convergent evolution of fungal pathogenicity.</title>
        <authorList>
            <person name="Shang Y."/>
            <person name="Xiao G."/>
            <person name="Zheng P."/>
            <person name="Cen K."/>
            <person name="Zhan S."/>
            <person name="Wang C."/>
        </authorList>
    </citation>
    <scope>NUCLEOTIDE SEQUENCE [LARGE SCALE GENOMIC DNA]</scope>
    <source>
        <strain evidence="1 2">ARSEF 7405</strain>
    </source>
</reference>
<dbReference type="AlphaFoldDB" id="A0A168BD62"/>
<protein>
    <submittedName>
        <fullName evidence="1">RNase H domain-containing protein</fullName>
    </submittedName>
</protein>
<sequence>MYTRVDHVSMSGFADCAFVYKPRMSLFGGPGCVRFRLENKGPTGEAHDPSDDRAALRSIIAALGFREWSSEEMDLLIIGVDSSELIEEAIDYITLWSIDAFDPDDDVDDGDLWQVLLEEWQWYADKGVTIAFWDLSASENPAREALQSYGEPVEDYIEFYAT</sequence>
<dbReference type="VEuPathDB" id="FungiDB:AAP_01636"/>
<gene>
    <name evidence="1" type="ORF">AAP_01636</name>
</gene>
<name>A0A168BD62_9EURO</name>
<keyword evidence="2" id="KW-1185">Reference proteome</keyword>
<evidence type="ECO:0000313" key="2">
    <source>
        <dbReference type="Proteomes" id="UP000242877"/>
    </source>
</evidence>
<organism evidence="1 2">
    <name type="scientific">Ascosphaera apis ARSEF 7405</name>
    <dbReference type="NCBI Taxonomy" id="392613"/>
    <lineage>
        <taxon>Eukaryota</taxon>
        <taxon>Fungi</taxon>
        <taxon>Dikarya</taxon>
        <taxon>Ascomycota</taxon>
        <taxon>Pezizomycotina</taxon>
        <taxon>Eurotiomycetes</taxon>
        <taxon>Eurotiomycetidae</taxon>
        <taxon>Onygenales</taxon>
        <taxon>Ascosphaeraceae</taxon>
        <taxon>Ascosphaera</taxon>
    </lineage>
</organism>
<dbReference type="EMBL" id="AZGZ01000005">
    <property type="protein sequence ID" value="KZZ95148.1"/>
    <property type="molecule type" value="Genomic_DNA"/>
</dbReference>
<accession>A0A168BD62</accession>
<dbReference type="Proteomes" id="UP000242877">
    <property type="component" value="Unassembled WGS sequence"/>
</dbReference>
<comment type="caution">
    <text evidence="1">The sequence shown here is derived from an EMBL/GenBank/DDBJ whole genome shotgun (WGS) entry which is preliminary data.</text>
</comment>